<dbReference type="InterPro" id="IPR015683">
    <property type="entry name" value="Ionotropic_Glu_rcpt"/>
</dbReference>
<keyword evidence="10" id="KW-0407">Ion channel</keyword>
<dbReference type="Gene3D" id="1.10.287.70">
    <property type="match status" value="1"/>
</dbReference>
<evidence type="ECO:0000259" key="12">
    <source>
        <dbReference type="Pfam" id="PF00060"/>
    </source>
</evidence>
<keyword evidence="4 11" id="KW-1133">Transmembrane helix</keyword>
<dbReference type="WBParaSite" id="ECPE_0001252201-mRNA-1">
    <property type="protein sequence ID" value="ECPE_0001252201-mRNA-1"/>
    <property type="gene ID" value="ECPE_0001252201"/>
</dbReference>
<evidence type="ECO:0000256" key="8">
    <source>
        <dbReference type="ARBA" id="ARBA00023180"/>
    </source>
</evidence>
<keyword evidence="9" id="KW-1071">Ligand-gated ion channel</keyword>
<evidence type="ECO:0000256" key="2">
    <source>
        <dbReference type="ARBA" id="ARBA00022448"/>
    </source>
</evidence>
<gene>
    <name evidence="13" type="ORF">ECPE_LOCUS12486</name>
</gene>
<dbReference type="Proteomes" id="UP000272942">
    <property type="component" value="Unassembled WGS sequence"/>
</dbReference>
<evidence type="ECO:0000256" key="4">
    <source>
        <dbReference type="ARBA" id="ARBA00022989"/>
    </source>
</evidence>
<evidence type="ECO:0000256" key="3">
    <source>
        <dbReference type="ARBA" id="ARBA00022692"/>
    </source>
</evidence>
<evidence type="ECO:0000256" key="9">
    <source>
        <dbReference type="ARBA" id="ARBA00023286"/>
    </source>
</evidence>
<keyword evidence="14" id="KW-1185">Reference proteome</keyword>
<reference evidence="13 14" key="2">
    <citation type="submission" date="2018-11" db="EMBL/GenBank/DDBJ databases">
        <authorList>
            <consortium name="Pathogen Informatics"/>
        </authorList>
    </citation>
    <scope>NUCLEOTIDE SEQUENCE [LARGE SCALE GENOMIC DNA]</scope>
    <source>
        <strain evidence="13 14">Egypt</strain>
    </source>
</reference>
<evidence type="ECO:0000313" key="14">
    <source>
        <dbReference type="Proteomes" id="UP000272942"/>
    </source>
</evidence>
<evidence type="ECO:0000313" key="13">
    <source>
        <dbReference type="EMBL" id="VDP89758.1"/>
    </source>
</evidence>
<evidence type="ECO:0000313" key="15">
    <source>
        <dbReference type="WBParaSite" id="ECPE_0001252201-mRNA-1"/>
    </source>
</evidence>
<keyword evidence="5" id="KW-0406">Ion transport</keyword>
<dbReference type="GO" id="GO:0015276">
    <property type="term" value="F:ligand-gated monoatomic ion channel activity"/>
    <property type="evidence" value="ECO:0007669"/>
    <property type="project" value="InterPro"/>
</dbReference>
<dbReference type="AlphaFoldDB" id="A0A183AZV1"/>
<evidence type="ECO:0000256" key="1">
    <source>
        <dbReference type="ARBA" id="ARBA00004141"/>
    </source>
</evidence>
<proteinExistence type="predicted"/>
<evidence type="ECO:0000256" key="5">
    <source>
        <dbReference type="ARBA" id="ARBA00023065"/>
    </source>
</evidence>
<sequence>MIGAPMTQTVERAMEIQFLGSFMDEGLGILMASPKRNTGLFLMFKPFTINAWLMCLGSVFLSAFVHCMIQRCYLTYAGTYPVIPREICLREHTWSYVRSLLALGPEWYPTMSASRVVIMLFWTFTLLMHAFWQADITAHLTREVFRLPFNTLEELAAQDKVRPLDLLLRVVTEADQNATEGSAYRNLYEKYRGHKMHPRNITHAIEILLNDASYALISTYNLIHYATQKHCGRLMLSDRAQVQNNIGFAVLPGATFVYQLSSYMTLMKETGITRRLEAKWWFQNDICSSDETRYRALNFRDVGGAVIILVFCILLGCLTLGLEKFWCLFTRFRCATVAPEETTDLPNPRTSVEKPK</sequence>
<keyword evidence="7" id="KW-0675">Receptor</keyword>
<dbReference type="GO" id="GO:0016020">
    <property type="term" value="C:membrane"/>
    <property type="evidence" value="ECO:0007669"/>
    <property type="project" value="UniProtKB-SubCell"/>
</dbReference>
<dbReference type="EMBL" id="UZAN01052948">
    <property type="protein sequence ID" value="VDP89758.1"/>
    <property type="molecule type" value="Genomic_DNA"/>
</dbReference>
<keyword evidence="6 11" id="KW-0472">Membrane</keyword>
<feature type="transmembrane region" description="Helical" evidence="11">
    <location>
        <begin position="116"/>
        <end position="132"/>
    </location>
</feature>
<comment type="subcellular location">
    <subcellularLocation>
        <location evidence="1">Membrane</location>
        <topology evidence="1">Multi-pass membrane protein</topology>
    </subcellularLocation>
</comment>
<keyword evidence="3 11" id="KW-0812">Transmembrane</keyword>
<dbReference type="PANTHER" id="PTHR18966">
    <property type="entry name" value="IONOTROPIC GLUTAMATE RECEPTOR"/>
    <property type="match status" value="1"/>
</dbReference>
<keyword evidence="8" id="KW-0325">Glycoprotein</keyword>
<dbReference type="InterPro" id="IPR001320">
    <property type="entry name" value="Iontro_rcpt_C"/>
</dbReference>
<keyword evidence="2" id="KW-0813">Transport</keyword>
<accession>A0A183AZV1</accession>
<reference evidence="15" key="1">
    <citation type="submission" date="2016-06" db="UniProtKB">
        <authorList>
            <consortium name="WormBaseParasite"/>
        </authorList>
    </citation>
    <scope>IDENTIFICATION</scope>
</reference>
<name>A0A183AZV1_9TREM</name>
<evidence type="ECO:0000256" key="10">
    <source>
        <dbReference type="ARBA" id="ARBA00023303"/>
    </source>
</evidence>
<organism evidence="15">
    <name type="scientific">Echinostoma caproni</name>
    <dbReference type="NCBI Taxonomy" id="27848"/>
    <lineage>
        <taxon>Eukaryota</taxon>
        <taxon>Metazoa</taxon>
        <taxon>Spiralia</taxon>
        <taxon>Lophotrochozoa</taxon>
        <taxon>Platyhelminthes</taxon>
        <taxon>Trematoda</taxon>
        <taxon>Digenea</taxon>
        <taxon>Plagiorchiida</taxon>
        <taxon>Echinostomata</taxon>
        <taxon>Echinostomatoidea</taxon>
        <taxon>Echinostomatidae</taxon>
        <taxon>Echinostoma</taxon>
    </lineage>
</organism>
<dbReference type="OrthoDB" id="9997229at2759"/>
<evidence type="ECO:0000256" key="7">
    <source>
        <dbReference type="ARBA" id="ARBA00023170"/>
    </source>
</evidence>
<feature type="domain" description="Ionotropic glutamate receptor C-terminal" evidence="12">
    <location>
        <begin position="50"/>
        <end position="311"/>
    </location>
</feature>
<feature type="transmembrane region" description="Helical" evidence="11">
    <location>
        <begin position="49"/>
        <end position="69"/>
    </location>
</feature>
<evidence type="ECO:0000256" key="11">
    <source>
        <dbReference type="SAM" id="Phobius"/>
    </source>
</evidence>
<dbReference type="SUPFAM" id="SSF53850">
    <property type="entry name" value="Periplasmic binding protein-like II"/>
    <property type="match status" value="1"/>
</dbReference>
<dbReference type="Pfam" id="PF00060">
    <property type="entry name" value="Lig_chan"/>
    <property type="match status" value="1"/>
</dbReference>
<protein>
    <submittedName>
        <fullName evidence="15">PBPe domain-containing protein</fullName>
    </submittedName>
</protein>
<feature type="transmembrane region" description="Helical" evidence="11">
    <location>
        <begin position="302"/>
        <end position="322"/>
    </location>
</feature>
<evidence type="ECO:0000256" key="6">
    <source>
        <dbReference type="ARBA" id="ARBA00023136"/>
    </source>
</evidence>